<dbReference type="Proteomes" id="UP000215215">
    <property type="component" value="Unassembled WGS sequence"/>
</dbReference>
<accession>A0A235BVC6</accession>
<dbReference type="InterPro" id="IPR011990">
    <property type="entry name" value="TPR-like_helical_dom_sf"/>
</dbReference>
<dbReference type="EMBL" id="NOZQ01000070">
    <property type="protein sequence ID" value="OYD16363.1"/>
    <property type="molecule type" value="Genomic_DNA"/>
</dbReference>
<gene>
    <name evidence="1" type="ORF">CH333_03620</name>
</gene>
<name>A0A235BVC6_UNCW3</name>
<dbReference type="AlphaFoldDB" id="A0A235BVC6"/>
<sequence>MLLLCLILSLDSLLLRGIELSYEESYAEAEAVFFELSDRDPDDPAPYFFLSSLYTAYMSDFETDSLEDKFIACVDTTLETGTRILEHGEDAWAYVWRGGVLINRAYYRYENGDILGMLEDGTNAIRELNSALAVDSTVYDAYIGIGIYDYINYRIRNAIPFMEGNGDWRKELEIASDSARFLRVAAKNTLALLLIEEGDWDGAIKITEELLREYPYSRTFTWTLAKALYGKRDWKNAEEVYKRLIHLIEIGQPNAPYPLVCAMDKLAEVYSLTGRYDRCKIEASKILDITEGLGDRYDEFRERARSFLVKANEDR</sequence>
<dbReference type="Gene3D" id="1.25.40.10">
    <property type="entry name" value="Tetratricopeptide repeat domain"/>
    <property type="match status" value="1"/>
</dbReference>
<comment type="caution">
    <text evidence="1">The sequence shown here is derived from an EMBL/GenBank/DDBJ whole genome shotgun (WGS) entry which is preliminary data.</text>
</comment>
<organism evidence="1 2">
    <name type="scientific">candidate division WOR-3 bacterium JGI_Cruoil_03_44_89</name>
    <dbReference type="NCBI Taxonomy" id="1973748"/>
    <lineage>
        <taxon>Bacteria</taxon>
        <taxon>Bacteria division WOR-3</taxon>
    </lineage>
</organism>
<dbReference type="Pfam" id="PF13174">
    <property type="entry name" value="TPR_6"/>
    <property type="match status" value="1"/>
</dbReference>
<evidence type="ECO:0000313" key="1">
    <source>
        <dbReference type="EMBL" id="OYD16363.1"/>
    </source>
</evidence>
<evidence type="ECO:0000313" key="2">
    <source>
        <dbReference type="Proteomes" id="UP000215215"/>
    </source>
</evidence>
<dbReference type="SUPFAM" id="SSF48452">
    <property type="entry name" value="TPR-like"/>
    <property type="match status" value="1"/>
</dbReference>
<proteinExistence type="predicted"/>
<dbReference type="InterPro" id="IPR019734">
    <property type="entry name" value="TPR_rpt"/>
</dbReference>
<reference evidence="1 2" key="1">
    <citation type="submission" date="2017-07" db="EMBL/GenBank/DDBJ databases">
        <title>Recovery of genomes from metagenomes via a dereplication, aggregation, and scoring strategy.</title>
        <authorList>
            <person name="Sieber C.M."/>
            <person name="Probst A.J."/>
            <person name="Sharrar A."/>
            <person name="Thomas B.C."/>
            <person name="Hess M."/>
            <person name="Tringe S.G."/>
            <person name="Banfield J.F."/>
        </authorList>
    </citation>
    <scope>NUCLEOTIDE SEQUENCE [LARGE SCALE GENOMIC DNA]</scope>
    <source>
        <strain evidence="1">JGI_Cruoil_03_44_89</strain>
    </source>
</reference>
<protein>
    <submittedName>
        <fullName evidence="1">Uncharacterized protein</fullName>
    </submittedName>
</protein>